<organism evidence="1 2">
    <name type="scientific">Bauhinia variegata</name>
    <name type="common">Purple orchid tree</name>
    <name type="synonym">Phanera variegata</name>
    <dbReference type="NCBI Taxonomy" id="167791"/>
    <lineage>
        <taxon>Eukaryota</taxon>
        <taxon>Viridiplantae</taxon>
        <taxon>Streptophyta</taxon>
        <taxon>Embryophyta</taxon>
        <taxon>Tracheophyta</taxon>
        <taxon>Spermatophyta</taxon>
        <taxon>Magnoliopsida</taxon>
        <taxon>eudicotyledons</taxon>
        <taxon>Gunneridae</taxon>
        <taxon>Pentapetalae</taxon>
        <taxon>rosids</taxon>
        <taxon>fabids</taxon>
        <taxon>Fabales</taxon>
        <taxon>Fabaceae</taxon>
        <taxon>Cercidoideae</taxon>
        <taxon>Cercideae</taxon>
        <taxon>Bauhiniinae</taxon>
        <taxon>Bauhinia</taxon>
    </lineage>
</organism>
<dbReference type="Proteomes" id="UP000828941">
    <property type="component" value="Chromosome 9"/>
</dbReference>
<gene>
    <name evidence="1" type="ORF">L6164_022355</name>
</gene>
<protein>
    <submittedName>
        <fullName evidence="1">Uncharacterized protein</fullName>
    </submittedName>
</protein>
<accession>A0ACB9MI99</accession>
<keyword evidence="2" id="KW-1185">Reference proteome</keyword>
<reference evidence="1 2" key="1">
    <citation type="journal article" date="2022" name="DNA Res.">
        <title>Chromosomal-level genome assembly of the orchid tree Bauhinia variegata (Leguminosae; Cercidoideae) supports the allotetraploid origin hypothesis of Bauhinia.</title>
        <authorList>
            <person name="Zhong Y."/>
            <person name="Chen Y."/>
            <person name="Zheng D."/>
            <person name="Pang J."/>
            <person name="Liu Y."/>
            <person name="Luo S."/>
            <person name="Meng S."/>
            <person name="Qian L."/>
            <person name="Wei D."/>
            <person name="Dai S."/>
            <person name="Zhou R."/>
        </authorList>
    </citation>
    <scope>NUCLEOTIDE SEQUENCE [LARGE SCALE GENOMIC DNA]</scope>
    <source>
        <strain evidence="1">BV-YZ2020</strain>
    </source>
</reference>
<comment type="caution">
    <text evidence="1">The sequence shown here is derived from an EMBL/GenBank/DDBJ whole genome shotgun (WGS) entry which is preliminary data.</text>
</comment>
<dbReference type="EMBL" id="CM039434">
    <property type="protein sequence ID" value="KAI4322685.1"/>
    <property type="molecule type" value="Genomic_DNA"/>
</dbReference>
<evidence type="ECO:0000313" key="1">
    <source>
        <dbReference type="EMBL" id="KAI4322685.1"/>
    </source>
</evidence>
<sequence length="222" mass="24784">MSHCSFFFFLFLNTALPISVSATEFVYNRDFNSSNIVLSGNTATIQNSIVTLTNKTFFSIGRAFYPYKIPMKATNFSTPLPFVTSFIFSIAPCKGFLPGHGFAFIFSPTMNLTGATSGNYLGLFNRSDEGNPSNHVFGIEFDIFRNEEFDDINDNHVGVDINSLSSLYSEPAGFWGGRDGEELEELLLGNGENYQVDRVCGFKAKCYYDSSREKEASEAFDY</sequence>
<evidence type="ECO:0000313" key="2">
    <source>
        <dbReference type="Proteomes" id="UP000828941"/>
    </source>
</evidence>
<name>A0ACB9MI99_BAUVA</name>
<proteinExistence type="predicted"/>